<proteinExistence type="predicted"/>
<feature type="transmembrane region" description="Helical" evidence="1">
    <location>
        <begin position="340"/>
        <end position="361"/>
    </location>
</feature>
<feature type="transmembrane region" description="Helical" evidence="1">
    <location>
        <begin position="373"/>
        <end position="393"/>
    </location>
</feature>
<keyword evidence="3" id="KW-1185">Reference proteome</keyword>
<accession>A0AB34J4I8</accession>
<comment type="caution">
    <text evidence="2">The sequence shown here is derived from an EMBL/GenBank/DDBJ whole genome shotgun (WGS) entry which is preliminary data.</text>
</comment>
<feature type="transmembrane region" description="Helical" evidence="1">
    <location>
        <begin position="171"/>
        <end position="190"/>
    </location>
</feature>
<dbReference type="EMBL" id="JBGBPQ010000013">
    <property type="protein sequence ID" value="KAL1512304.1"/>
    <property type="molecule type" value="Genomic_DNA"/>
</dbReference>
<organism evidence="2 3">
    <name type="scientific">Prymnesium parvum</name>
    <name type="common">Toxic golden alga</name>
    <dbReference type="NCBI Taxonomy" id="97485"/>
    <lineage>
        <taxon>Eukaryota</taxon>
        <taxon>Haptista</taxon>
        <taxon>Haptophyta</taxon>
        <taxon>Prymnesiophyceae</taxon>
        <taxon>Prymnesiales</taxon>
        <taxon>Prymnesiaceae</taxon>
        <taxon>Prymnesium</taxon>
    </lineage>
</organism>
<feature type="transmembrane region" description="Helical" evidence="1">
    <location>
        <begin position="273"/>
        <end position="295"/>
    </location>
</feature>
<dbReference type="AlphaFoldDB" id="A0AB34J4I8"/>
<dbReference type="PANTHER" id="PTHR23028">
    <property type="entry name" value="ACETYLTRANSFERASE"/>
    <property type="match status" value="1"/>
</dbReference>
<evidence type="ECO:0000313" key="2">
    <source>
        <dbReference type="EMBL" id="KAL1512304.1"/>
    </source>
</evidence>
<name>A0AB34J4I8_PRYPA</name>
<feature type="transmembrane region" description="Helical" evidence="1">
    <location>
        <begin position="202"/>
        <end position="222"/>
    </location>
</feature>
<evidence type="ECO:0008006" key="4">
    <source>
        <dbReference type="Google" id="ProtNLM"/>
    </source>
</evidence>
<feature type="transmembrane region" description="Helical" evidence="1">
    <location>
        <begin position="109"/>
        <end position="129"/>
    </location>
</feature>
<dbReference type="InterPro" id="IPR050879">
    <property type="entry name" value="Acyltransferase_3"/>
</dbReference>
<keyword evidence="1" id="KW-0812">Transmembrane</keyword>
<keyword evidence="1" id="KW-1133">Transmembrane helix</keyword>
<dbReference type="GO" id="GO:0000271">
    <property type="term" value="P:polysaccharide biosynthetic process"/>
    <property type="evidence" value="ECO:0007669"/>
    <property type="project" value="TreeGrafter"/>
</dbReference>
<dbReference type="PANTHER" id="PTHR23028:SF53">
    <property type="entry name" value="ACYL_TRANSF_3 DOMAIN-CONTAINING PROTEIN"/>
    <property type="match status" value="1"/>
</dbReference>
<keyword evidence="1" id="KW-0472">Membrane</keyword>
<gene>
    <name evidence="2" type="ORF">AB1Y20_005566</name>
</gene>
<evidence type="ECO:0000256" key="1">
    <source>
        <dbReference type="SAM" id="Phobius"/>
    </source>
</evidence>
<sequence length="976" mass="106013">MPPKANAPAPAPFPLVLPSKAKAKPADSETPLLPKKAREKFLQLMGARTLVTMWIVLGHFMGEPRGAMEAFFARGDVAVAFYIVLSGFMTQTAYSSKSCTSCGSITSYYAGRFGRTLLTYYFMCAAGWLQRGKSGELMRIEEYLLPLLLADAWKPEDRLSQPYHNLVPSGWIISTLALPWLIYPFLNLIFKCVHSTRGRKLICFYLLLAFLAVLPTFAAMVYRQITGPFPEGQLISPTMTLYLLQFPPLRLVEFILGMAAAEIARHPNLSHWWWWPVFGAASLACIVCCAFFLPYDPQQGHVDSEAIWITAFSPLWGLLLIGLTVPSTSDPLRRLLSHPAFSAVGGYSFAVYLFQWFWFFVFQRAQGCVLPGGLSAVSLLGFIIVLWTSAGVWSELVEAPLMRAIKSCSCATALKVFVLGYGIAGGIVFGVLELSPGPPPREPCAINLNTSNWPSGALTTEATLTQLVLQSAKVGVAMCDPWDPVRSVEALELELGGRFTEASTSNSSISLQGGRWADAPTGGVMSDSAGALASVRVQGASSVTFAVHATCGRALRAASPAGEAHRPSERGVSCAEAAELQELLDVLVDNRYVGSFELARTCPRLGRSRAPMEHSAVTVDGMDPRRAHRVHLVRRLDATRGGVTLRGVLLPLGGTIRPTLARAAPRGALLSIGRSRAAGTGVLCTNWPQASPLSCARASHPHYSLHSMLAHQLGLSFSAVAVSSPRDDEPTNLVNWMSSIETRADVAECLTHFPMLTGAECGHDWYLRTLYNDGALRRFMNFSSLEDNTPTRVIMLGEVGDQPSDAKLFATFLTMLLKLHPYAVIIHDGSSHSTRAHRSTLMSTALNYTCTDMPSDCARIRIPAEEALSNRTLDDGRLTAEAMARLGEGCNGNPSADENARLVGQMLPLLSRELQQAGFPKTGFDMTCREGSDMDCHSPVLYGAIGAPSRSASAKTGVTSTNVWARDLDWARISWI</sequence>
<dbReference type="Proteomes" id="UP001515480">
    <property type="component" value="Unassembled WGS sequence"/>
</dbReference>
<feature type="transmembrane region" description="Helical" evidence="1">
    <location>
        <begin position="67"/>
        <end position="88"/>
    </location>
</feature>
<feature type="transmembrane region" description="Helical" evidence="1">
    <location>
        <begin position="41"/>
        <end position="61"/>
    </location>
</feature>
<evidence type="ECO:0000313" key="3">
    <source>
        <dbReference type="Proteomes" id="UP001515480"/>
    </source>
</evidence>
<feature type="transmembrane region" description="Helical" evidence="1">
    <location>
        <begin position="307"/>
        <end position="328"/>
    </location>
</feature>
<protein>
    <recommendedName>
        <fullName evidence="4">Acyltransferase 3 domain-containing protein</fullName>
    </recommendedName>
</protein>
<dbReference type="GO" id="GO:0016020">
    <property type="term" value="C:membrane"/>
    <property type="evidence" value="ECO:0007669"/>
    <property type="project" value="TreeGrafter"/>
</dbReference>
<reference evidence="2 3" key="1">
    <citation type="journal article" date="2024" name="Science">
        <title>Giant polyketide synthase enzymes in the biosynthesis of giant marine polyether toxins.</title>
        <authorList>
            <person name="Fallon T.R."/>
            <person name="Shende V.V."/>
            <person name="Wierzbicki I.H."/>
            <person name="Pendleton A.L."/>
            <person name="Watervoot N.F."/>
            <person name="Auber R.P."/>
            <person name="Gonzalez D.J."/>
            <person name="Wisecaver J.H."/>
            <person name="Moore B.S."/>
        </authorList>
    </citation>
    <scope>NUCLEOTIDE SEQUENCE [LARGE SCALE GENOMIC DNA]</scope>
    <source>
        <strain evidence="2 3">12B1</strain>
    </source>
</reference>